<dbReference type="SFLD" id="SFLDG01135">
    <property type="entry name" value="C1.5.6:_HAD__Beta-PGM__Phospha"/>
    <property type="match status" value="1"/>
</dbReference>
<protein>
    <submittedName>
        <fullName evidence="1">HAD-IA family hydrolase</fullName>
    </submittedName>
</protein>
<dbReference type="SFLD" id="SFLDS00003">
    <property type="entry name" value="Haloacid_Dehalogenase"/>
    <property type="match status" value="1"/>
</dbReference>
<dbReference type="Proteomes" id="UP000761264">
    <property type="component" value="Unassembled WGS sequence"/>
</dbReference>
<dbReference type="AlphaFoldDB" id="A0A967F2R4"/>
<dbReference type="GO" id="GO:0006281">
    <property type="term" value="P:DNA repair"/>
    <property type="evidence" value="ECO:0007669"/>
    <property type="project" value="TreeGrafter"/>
</dbReference>
<dbReference type="InterPro" id="IPR041492">
    <property type="entry name" value="HAD_2"/>
</dbReference>
<dbReference type="SFLD" id="SFLDG01129">
    <property type="entry name" value="C1.5:_HAD__Beta-PGM__Phosphata"/>
    <property type="match status" value="1"/>
</dbReference>
<dbReference type="NCBIfam" id="TIGR01549">
    <property type="entry name" value="HAD-SF-IA-v1"/>
    <property type="match status" value="1"/>
</dbReference>
<dbReference type="SUPFAM" id="SSF56784">
    <property type="entry name" value="HAD-like"/>
    <property type="match status" value="1"/>
</dbReference>
<dbReference type="Pfam" id="PF13419">
    <property type="entry name" value="HAD_2"/>
    <property type="match status" value="1"/>
</dbReference>
<dbReference type="InterPro" id="IPR023198">
    <property type="entry name" value="PGP-like_dom2"/>
</dbReference>
<reference evidence="1" key="1">
    <citation type="submission" date="2020-03" db="EMBL/GenBank/DDBJ databases">
        <title>Genome of Pelagibius litoralis DSM 21314T.</title>
        <authorList>
            <person name="Wang G."/>
        </authorList>
    </citation>
    <scope>NUCLEOTIDE SEQUENCE</scope>
    <source>
        <strain evidence="1">DSM 21314</strain>
    </source>
</reference>
<keyword evidence="1" id="KW-0378">Hydrolase</keyword>
<organism evidence="1 2">
    <name type="scientific">Pelagibius litoralis</name>
    <dbReference type="NCBI Taxonomy" id="374515"/>
    <lineage>
        <taxon>Bacteria</taxon>
        <taxon>Pseudomonadati</taxon>
        <taxon>Pseudomonadota</taxon>
        <taxon>Alphaproteobacteria</taxon>
        <taxon>Rhodospirillales</taxon>
        <taxon>Rhodovibrionaceae</taxon>
        <taxon>Pelagibius</taxon>
    </lineage>
</organism>
<proteinExistence type="predicted"/>
<dbReference type="EMBL" id="JAAQPH010000033">
    <property type="protein sequence ID" value="NIA72123.1"/>
    <property type="molecule type" value="Genomic_DNA"/>
</dbReference>
<dbReference type="InterPro" id="IPR050155">
    <property type="entry name" value="HAD-like_hydrolase_sf"/>
</dbReference>
<name>A0A967F2R4_9PROT</name>
<keyword evidence="2" id="KW-1185">Reference proteome</keyword>
<dbReference type="RefSeq" id="WP_167230917.1">
    <property type="nucleotide sequence ID" value="NZ_JAAQPH010000033.1"/>
</dbReference>
<dbReference type="Gene3D" id="3.40.50.1000">
    <property type="entry name" value="HAD superfamily/HAD-like"/>
    <property type="match status" value="1"/>
</dbReference>
<dbReference type="PANTHER" id="PTHR43434">
    <property type="entry name" value="PHOSPHOGLYCOLATE PHOSPHATASE"/>
    <property type="match status" value="1"/>
</dbReference>
<dbReference type="PANTHER" id="PTHR43434:SF24">
    <property type="entry name" value="HYDROLASE-RELATED"/>
    <property type="match status" value="1"/>
</dbReference>
<gene>
    <name evidence="1" type="ORF">HBA54_26385</name>
</gene>
<comment type="caution">
    <text evidence="1">The sequence shown here is derived from an EMBL/GenBank/DDBJ whole genome shotgun (WGS) entry which is preliminary data.</text>
</comment>
<evidence type="ECO:0000313" key="2">
    <source>
        <dbReference type="Proteomes" id="UP000761264"/>
    </source>
</evidence>
<sequence>MNQLPFRHRFIVFDLDGTLVDSQHTIVHCMGQAFRADGLAAPTAPSVHSIIGLKLEVAVNVLLPEPDEGRAQRVAGLYREAFHERLSQPDHEEPLFEGARDVLAALDHPELMLGIVTGKGRNGLVRVLEGHGIEDCFATLRTADDGPSKPHPHVLQLAMADVGADPQDTVMIGDTTFDIQMARDAGCDALGVDWGYHHRDQLHAAGAGLVIDKFTDLHEALVSLSGATG</sequence>
<dbReference type="InterPro" id="IPR023214">
    <property type="entry name" value="HAD_sf"/>
</dbReference>
<dbReference type="InterPro" id="IPR036412">
    <property type="entry name" value="HAD-like_sf"/>
</dbReference>
<accession>A0A967F2R4</accession>
<dbReference type="InterPro" id="IPR006439">
    <property type="entry name" value="HAD-SF_hydro_IA"/>
</dbReference>
<dbReference type="GO" id="GO:0005829">
    <property type="term" value="C:cytosol"/>
    <property type="evidence" value="ECO:0007669"/>
    <property type="project" value="TreeGrafter"/>
</dbReference>
<dbReference type="GO" id="GO:0008967">
    <property type="term" value="F:phosphoglycolate phosphatase activity"/>
    <property type="evidence" value="ECO:0007669"/>
    <property type="project" value="TreeGrafter"/>
</dbReference>
<evidence type="ECO:0000313" key="1">
    <source>
        <dbReference type="EMBL" id="NIA72123.1"/>
    </source>
</evidence>
<dbReference type="Gene3D" id="1.10.150.240">
    <property type="entry name" value="Putative phosphatase, domain 2"/>
    <property type="match status" value="1"/>
</dbReference>